<dbReference type="Proteomes" id="UP000557872">
    <property type="component" value="Unassembled WGS sequence"/>
</dbReference>
<feature type="signal peptide" evidence="1">
    <location>
        <begin position="1"/>
        <end position="21"/>
    </location>
</feature>
<name>A0A851GHS9_9BACT</name>
<evidence type="ECO:0000313" key="3">
    <source>
        <dbReference type="Proteomes" id="UP000557872"/>
    </source>
</evidence>
<accession>A0A851GHS9</accession>
<dbReference type="RefSeq" id="WP_178931936.1">
    <property type="nucleotide sequence ID" value="NZ_JACBAZ010000002.1"/>
</dbReference>
<gene>
    <name evidence="2" type="ORF">HW115_07345</name>
</gene>
<evidence type="ECO:0008006" key="4">
    <source>
        <dbReference type="Google" id="ProtNLM"/>
    </source>
</evidence>
<sequence length="215" mass="22717">MKKSILSLITTALLIPATSQAAVVLDTSHYPQLEIGFFGERAQTFTVSNTGTLSSIHLYLSTQGVTPTVDLEFDVRTTVGGVPTEADTGPNILANLSIPALNITSRATVHGIPLVAVDLTPYNISVTAGDVLAFRVNDPTNNTVAIGASTQPGALTNGESEYGREPAGTPPWTPFVLPSNLIFETYVTTVPEPSSSTLLAMSIGFACCHRSRRNQ</sequence>
<evidence type="ECO:0000313" key="2">
    <source>
        <dbReference type="EMBL" id="NWK55421.1"/>
    </source>
</evidence>
<proteinExistence type="predicted"/>
<keyword evidence="1" id="KW-0732">Signal</keyword>
<organism evidence="2 3">
    <name type="scientific">Oceaniferula marina</name>
    <dbReference type="NCBI Taxonomy" id="2748318"/>
    <lineage>
        <taxon>Bacteria</taxon>
        <taxon>Pseudomonadati</taxon>
        <taxon>Verrucomicrobiota</taxon>
        <taxon>Verrucomicrobiia</taxon>
        <taxon>Verrucomicrobiales</taxon>
        <taxon>Verrucomicrobiaceae</taxon>
        <taxon>Oceaniferula</taxon>
    </lineage>
</organism>
<protein>
    <recommendedName>
        <fullName evidence="4">PEP-CTERM protein-sorting domain-containing protein</fullName>
    </recommendedName>
</protein>
<feature type="chain" id="PRO_5032823057" description="PEP-CTERM protein-sorting domain-containing protein" evidence="1">
    <location>
        <begin position="22"/>
        <end position="215"/>
    </location>
</feature>
<comment type="caution">
    <text evidence="2">The sequence shown here is derived from an EMBL/GenBank/DDBJ whole genome shotgun (WGS) entry which is preliminary data.</text>
</comment>
<evidence type="ECO:0000256" key="1">
    <source>
        <dbReference type="SAM" id="SignalP"/>
    </source>
</evidence>
<reference evidence="2 3" key="1">
    <citation type="submission" date="2020-07" db="EMBL/GenBank/DDBJ databases">
        <title>Roseicoccus Jingziensis gen. nov., sp. nov., isolated from coastal seawater.</title>
        <authorList>
            <person name="Feng X."/>
        </authorList>
    </citation>
    <scope>NUCLEOTIDE SEQUENCE [LARGE SCALE GENOMIC DNA]</scope>
    <source>
        <strain evidence="2 3">N1E253</strain>
    </source>
</reference>
<keyword evidence="3" id="KW-1185">Reference proteome</keyword>
<dbReference type="AlphaFoldDB" id="A0A851GHS9"/>
<dbReference type="EMBL" id="JACBAZ010000002">
    <property type="protein sequence ID" value="NWK55421.1"/>
    <property type="molecule type" value="Genomic_DNA"/>
</dbReference>